<evidence type="ECO:0000313" key="5">
    <source>
        <dbReference type="Proteomes" id="UP000240739"/>
    </source>
</evidence>
<evidence type="ECO:0000313" key="4">
    <source>
        <dbReference type="EMBL" id="PTL59992.1"/>
    </source>
</evidence>
<feature type="domain" description="CBS" evidence="3">
    <location>
        <begin position="9"/>
        <end position="66"/>
    </location>
</feature>
<dbReference type="AlphaFoldDB" id="A0A2T4UL73"/>
<dbReference type="OrthoDB" id="9789996at2"/>
<sequence>MATIARDVMTSDWTSVTTEDTAQIAARTLTSEGVGALPICSTDGRLVGVVTDRDIVTRLVAEGRDPAQCSLGEFVSDEVVTIGADDGIEEAIRTMIDHGVRRLPVIDGTELVGMVAQADLAREVDANSAGELLAGLSRD</sequence>
<dbReference type="EMBL" id="PYYB01000001">
    <property type="protein sequence ID" value="PTL59992.1"/>
    <property type="molecule type" value="Genomic_DNA"/>
</dbReference>
<organism evidence="4 5">
    <name type="scientific">Paraconexibacter algicola</name>
    <dbReference type="NCBI Taxonomy" id="2133960"/>
    <lineage>
        <taxon>Bacteria</taxon>
        <taxon>Bacillati</taxon>
        <taxon>Actinomycetota</taxon>
        <taxon>Thermoleophilia</taxon>
        <taxon>Solirubrobacterales</taxon>
        <taxon>Paraconexibacteraceae</taxon>
        <taxon>Paraconexibacter</taxon>
    </lineage>
</organism>
<dbReference type="InterPro" id="IPR051257">
    <property type="entry name" value="Diverse_CBS-Domain"/>
</dbReference>
<name>A0A2T4UL73_9ACTN</name>
<dbReference type="InterPro" id="IPR000644">
    <property type="entry name" value="CBS_dom"/>
</dbReference>
<reference evidence="4 5" key="1">
    <citation type="submission" date="2018-03" db="EMBL/GenBank/DDBJ databases">
        <title>Aquarubrobacter algicola gen. nov., sp. nov., a novel actinobacterium isolated from shallow eutrophic lake during the end of cyanobacterial harmful algal blooms.</title>
        <authorList>
            <person name="Chun S.J."/>
        </authorList>
    </citation>
    <scope>NUCLEOTIDE SEQUENCE [LARGE SCALE GENOMIC DNA]</scope>
    <source>
        <strain evidence="4 5">Seoho-28</strain>
    </source>
</reference>
<keyword evidence="1 2" id="KW-0129">CBS domain</keyword>
<dbReference type="PANTHER" id="PTHR43080:SF2">
    <property type="entry name" value="CBS DOMAIN-CONTAINING PROTEIN"/>
    <property type="match status" value="1"/>
</dbReference>
<evidence type="ECO:0000259" key="3">
    <source>
        <dbReference type="PROSITE" id="PS51371"/>
    </source>
</evidence>
<dbReference type="Gene3D" id="3.10.580.10">
    <property type="entry name" value="CBS-domain"/>
    <property type="match status" value="1"/>
</dbReference>
<dbReference type="RefSeq" id="WP_107568636.1">
    <property type="nucleotide sequence ID" value="NZ_PYYB01000001.1"/>
</dbReference>
<keyword evidence="5" id="KW-1185">Reference proteome</keyword>
<dbReference type="Proteomes" id="UP000240739">
    <property type="component" value="Unassembled WGS sequence"/>
</dbReference>
<evidence type="ECO:0000256" key="2">
    <source>
        <dbReference type="PROSITE-ProRule" id="PRU00703"/>
    </source>
</evidence>
<dbReference type="SMART" id="SM00116">
    <property type="entry name" value="CBS"/>
    <property type="match status" value="2"/>
</dbReference>
<dbReference type="InterPro" id="IPR046342">
    <property type="entry name" value="CBS_dom_sf"/>
</dbReference>
<dbReference type="PANTHER" id="PTHR43080">
    <property type="entry name" value="CBS DOMAIN-CONTAINING PROTEIN CBSX3, MITOCHONDRIAL"/>
    <property type="match status" value="1"/>
</dbReference>
<protein>
    <submittedName>
        <fullName evidence="4">CBS domain-containing protein</fullName>
    </submittedName>
</protein>
<accession>A0A2T4UL73</accession>
<comment type="caution">
    <text evidence="4">The sequence shown here is derived from an EMBL/GenBank/DDBJ whole genome shotgun (WGS) entry which is preliminary data.</text>
</comment>
<dbReference type="SUPFAM" id="SSF54631">
    <property type="entry name" value="CBS-domain pair"/>
    <property type="match status" value="1"/>
</dbReference>
<dbReference type="Pfam" id="PF00571">
    <property type="entry name" value="CBS"/>
    <property type="match status" value="2"/>
</dbReference>
<feature type="domain" description="CBS" evidence="3">
    <location>
        <begin position="75"/>
        <end position="132"/>
    </location>
</feature>
<evidence type="ECO:0000256" key="1">
    <source>
        <dbReference type="ARBA" id="ARBA00023122"/>
    </source>
</evidence>
<proteinExistence type="predicted"/>
<gene>
    <name evidence="4" type="ORF">C7Y72_10205</name>
</gene>
<dbReference type="PROSITE" id="PS51371">
    <property type="entry name" value="CBS"/>
    <property type="match status" value="2"/>
</dbReference>